<evidence type="ECO:0000313" key="2">
    <source>
        <dbReference type="EMBL" id="TDG72287.1"/>
    </source>
</evidence>
<dbReference type="Pfam" id="PF00480">
    <property type="entry name" value="ROK"/>
    <property type="match status" value="1"/>
</dbReference>
<dbReference type="PANTHER" id="PTHR18964">
    <property type="entry name" value="ROK (REPRESSOR, ORF, KINASE) FAMILY"/>
    <property type="match status" value="1"/>
</dbReference>
<dbReference type="RefSeq" id="WP_010019893.1">
    <property type="nucleotide sequence ID" value="NZ_CAJJMR010000045.1"/>
</dbReference>
<reference evidence="2 3" key="1">
    <citation type="journal article" date="2019" name="Appl. Microbiol. Biotechnol.">
        <title>Uncovering carbohydrate metabolism through a genotype-phenotype association study of 56 lactic acid bacteria genomes.</title>
        <authorList>
            <person name="Buron-Moles G."/>
            <person name="Chailyan A."/>
            <person name="Dolejs I."/>
            <person name="Forster J."/>
            <person name="Miks M.H."/>
        </authorList>
    </citation>
    <scope>NUCLEOTIDE SEQUENCE [LARGE SCALE GENOMIC DNA]</scope>
    <source>
        <strain evidence="2 3">ATCC 29644</strain>
    </source>
</reference>
<dbReference type="InterPro" id="IPR043129">
    <property type="entry name" value="ATPase_NBD"/>
</dbReference>
<dbReference type="CDD" id="cd24152">
    <property type="entry name" value="ASKHA_NBD_ROK-like"/>
    <property type="match status" value="1"/>
</dbReference>
<accession>A0A4R5NEW9</accession>
<sequence>MKTYLAFDIGGTKLKYALINNQGQILKKYSENTISNSKSNFIKRLNEIIEQFESQISGIGVSVPGKVDAKTEQIHFGGSLPFLDGIQLSNVLNTSLPIHIENDAKAATLGEKWLGSLKDIDNGVMLVLGTAVGSGIVLNGQLLYGSNQQAGEVSFMSLGNLDREHFFGSKCSAVAMIEDISHHYHLKDVDDGKKVFELIIAKKDFAKLRFEEFCQNVALLIYNMQVILNVNCFVIGGGISRQAIVATGINQALIDLRATNLMVKRTLKKPDIINSRLFNEANLLGSISSFNVDDSIQSNLREISNDK</sequence>
<dbReference type="SUPFAM" id="SSF53067">
    <property type="entry name" value="Actin-like ATPase domain"/>
    <property type="match status" value="1"/>
</dbReference>
<organism evidence="2 3">
    <name type="scientific">Companilactobacillus farciminis</name>
    <dbReference type="NCBI Taxonomy" id="1612"/>
    <lineage>
        <taxon>Bacteria</taxon>
        <taxon>Bacillati</taxon>
        <taxon>Bacillota</taxon>
        <taxon>Bacilli</taxon>
        <taxon>Lactobacillales</taxon>
        <taxon>Lactobacillaceae</taxon>
        <taxon>Companilactobacillus</taxon>
    </lineage>
</organism>
<dbReference type="EMBL" id="PUFN01000017">
    <property type="protein sequence ID" value="TDG72287.1"/>
    <property type="molecule type" value="Genomic_DNA"/>
</dbReference>
<name>A0A4R5NEW9_9LACO</name>
<dbReference type="Gene3D" id="3.30.420.40">
    <property type="match status" value="2"/>
</dbReference>
<proteinExistence type="inferred from homology"/>
<dbReference type="Proteomes" id="UP000295257">
    <property type="component" value="Unassembled WGS sequence"/>
</dbReference>
<evidence type="ECO:0000313" key="3">
    <source>
        <dbReference type="Proteomes" id="UP000295257"/>
    </source>
</evidence>
<evidence type="ECO:0000256" key="1">
    <source>
        <dbReference type="ARBA" id="ARBA00006479"/>
    </source>
</evidence>
<comment type="caution">
    <text evidence="2">The sequence shown here is derived from an EMBL/GenBank/DDBJ whole genome shotgun (WGS) entry which is preliminary data.</text>
</comment>
<comment type="similarity">
    <text evidence="1">Belongs to the ROK (NagC/XylR) family.</text>
</comment>
<keyword evidence="3" id="KW-1185">Reference proteome</keyword>
<dbReference type="PANTHER" id="PTHR18964:SF170">
    <property type="entry name" value="SUGAR KINASE"/>
    <property type="match status" value="1"/>
</dbReference>
<dbReference type="InterPro" id="IPR000600">
    <property type="entry name" value="ROK"/>
</dbReference>
<dbReference type="OrthoDB" id="9795247at2"/>
<dbReference type="AlphaFoldDB" id="A0A4R5NEW9"/>
<evidence type="ECO:0008006" key="4">
    <source>
        <dbReference type="Google" id="ProtNLM"/>
    </source>
</evidence>
<protein>
    <recommendedName>
        <fullName evidence="4">ROK family protein</fullName>
    </recommendedName>
</protein>
<gene>
    <name evidence="2" type="ORF">C5L30_001098</name>
</gene>